<name>A0AAV0FV05_9ASTE</name>
<keyword evidence="3" id="KW-1185">Reference proteome</keyword>
<comment type="caution">
    <text evidence="2">The sequence shown here is derived from an EMBL/GenBank/DDBJ whole genome shotgun (WGS) entry which is preliminary data.</text>
</comment>
<evidence type="ECO:0000313" key="3">
    <source>
        <dbReference type="Proteomes" id="UP001152523"/>
    </source>
</evidence>
<organism evidence="2 3">
    <name type="scientific">Cuscuta epithymum</name>
    <dbReference type="NCBI Taxonomy" id="186058"/>
    <lineage>
        <taxon>Eukaryota</taxon>
        <taxon>Viridiplantae</taxon>
        <taxon>Streptophyta</taxon>
        <taxon>Embryophyta</taxon>
        <taxon>Tracheophyta</taxon>
        <taxon>Spermatophyta</taxon>
        <taxon>Magnoliopsida</taxon>
        <taxon>eudicotyledons</taxon>
        <taxon>Gunneridae</taxon>
        <taxon>Pentapetalae</taxon>
        <taxon>asterids</taxon>
        <taxon>lamiids</taxon>
        <taxon>Solanales</taxon>
        <taxon>Convolvulaceae</taxon>
        <taxon>Cuscuteae</taxon>
        <taxon>Cuscuta</taxon>
        <taxon>Cuscuta subgen. Cuscuta</taxon>
    </lineage>
</organism>
<dbReference type="AlphaFoldDB" id="A0AAV0FV05"/>
<evidence type="ECO:0000313" key="2">
    <source>
        <dbReference type="EMBL" id="CAH9139135.1"/>
    </source>
</evidence>
<accession>A0AAV0FV05</accession>
<dbReference type="Proteomes" id="UP001152523">
    <property type="component" value="Unassembled WGS sequence"/>
</dbReference>
<dbReference type="EMBL" id="CAMAPF010001015">
    <property type="protein sequence ID" value="CAH9139135.1"/>
    <property type="molecule type" value="Genomic_DNA"/>
</dbReference>
<sequence length="243" mass="27707">MEITPITRGPNLLGRRRDAQRRQQHQTQMGKNDGWSTVIYRGRRHPLHPNHRLPSLQSTESEINRTEGINNRYHRLQFENETQPFEYDFDSKTSDLVNETHRAREERSRFVKNIRRDNQNGSQTRPPVYGGSRLATTALVVPTVSSSGSSAEKINVTQLAPYIDSLDVEETCPAGTAQLTWAAVVRNETDKDYSKAVSISAHAPLSNEKRIISHMDPTEIIQAMPDDFSKDTDDTEKFHFFGE</sequence>
<proteinExistence type="predicted"/>
<feature type="region of interest" description="Disordered" evidence="1">
    <location>
        <begin position="1"/>
        <end position="37"/>
    </location>
</feature>
<reference evidence="2" key="1">
    <citation type="submission" date="2022-07" db="EMBL/GenBank/DDBJ databases">
        <authorList>
            <person name="Macas J."/>
            <person name="Novak P."/>
            <person name="Neumann P."/>
        </authorList>
    </citation>
    <scope>NUCLEOTIDE SEQUENCE</scope>
</reference>
<evidence type="ECO:0000256" key="1">
    <source>
        <dbReference type="SAM" id="MobiDB-lite"/>
    </source>
</evidence>
<protein>
    <submittedName>
        <fullName evidence="2">Uncharacterized protein</fullName>
    </submittedName>
</protein>
<gene>
    <name evidence="2" type="ORF">CEPIT_LOCUS37361</name>
</gene>